<name>A0ABU3R3A1_9GAMM</name>
<feature type="coiled-coil region" evidence="3">
    <location>
        <begin position="155"/>
        <end position="214"/>
    </location>
</feature>
<dbReference type="Gene3D" id="1.10.287.470">
    <property type="entry name" value="Helix hairpin bin"/>
    <property type="match status" value="1"/>
</dbReference>
<dbReference type="PANTHER" id="PTHR32347">
    <property type="entry name" value="EFFLUX SYSTEM COMPONENT YKNX-RELATED"/>
    <property type="match status" value="1"/>
</dbReference>
<reference evidence="4 5" key="1">
    <citation type="submission" date="2023-10" db="EMBL/GenBank/DDBJ databases">
        <title>Psychrosphaera aquimaarina strain SW33 isolated from seawater.</title>
        <authorList>
            <person name="Bayburt H."/>
            <person name="Kim J.M."/>
            <person name="Choi B.J."/>
            <person name="Jeon C.O."/>
        </authorList>
    </citation>
    <scope>NUCLEOTIDE SEQUENCE [LARGE SCALE GENOMIC DNA]</scope>
    <source>
        <strain evidence="4 5">KCTC 52743</strain>
    </source>
</reference>
<sequence>MISLLFVILVFWAMRIGSSVSVERASLLIESVQKGDLEVIIDGYGTLTSDKQQLITSFSSATVKEIVLKPGASVTANSVIVRLENPELQQQVENAEQELTQIKANLRQLKLNNQRETLNEYAQLAQIKASHETAVLKRTAEEQLAAKGIVSDLTFQQTLLDERQLRQRIEILEQRNDQLSLVHNESVNIQLERIKQQEGRLAIAQSRLEKLTVRAGFDGVLQRLSVELGQSLAAGSEVALIGSVTDLIALIRVPQSQAQQVVVGQKVIIDTRRDKIEGLVSRIDPIVDNNTVEIEVSLPENLPASARPQLTVDGKIIADTLLNVNYIRRPAGVKSNTRFEMYKLIPTGDTAVLTEVVFGSQAGQFMEVKSGANQAEQFIITDLSNLQSTNLTLTIN</sequence>
<protein>
    <submittedName>
        <fullName evidence="4">HlyD family efflux transporter periplasmic adaptor subunit</fullName>
    </submittedName>
</protein>
<dbReference type="Proteomes" id="UP001257914">
    <property type="component" value="Unassembled WGS sequence"/>
</dbReference>
<dbReference type="Gene3D" id="2.40.30.170">
    <property type="match status" value="1"/>
</dbReference>
<accession>A0ABU3R3A1</accession>
<evidence type="ECO:0000313" key="4">
    <source>
        <dbReference type="EMBL" id="MDU0113783.1"/>
    </source>
</evidence>
<proteinExistence type="predicted"/>
<keyword evidence="5" id="KW-1185">Reference proteome</keyword>
<comment type="subcellular location">
    <subcellularLocation>
        <location evidence="1">Cell envelope</location>
    </subcellularLocation>
</comment>
<organism evidence="4 5">
    <name type="scientific">Psychrosphaera aquimarina</name>
    <dbReference type="NCBI Taxonomy" id="2044854"/>
    <lineage>
        <taxon>Bacteria</taxon>
        <taxon>Pseudomonadati</taxon>
        <taxon>Pseudomonadota</taxon>
        <taxon>Gammaproteobacteria</taxon>
        <taxon>Alteromonadales</taxon>
        <taxon>Pseudoalteromonadaceae</taxon>
        <taxon>Psychrosphaera</taxon>
    </lineage>
</organism>
<feature type="coiled-coil region" evidence="3">
    <location>
        <begin position="78"/>
        <end position="119"/>
    </location>
</feature>
<dbReference type="EMBL" id="JAWCUA010000010">
    <property type="protein sequence ID" value="MDU0113783.1"/>
    <property type="molecule type" value="Genomic_DNA"/>
</dbReference>
<comment type="caution">
    <text evidence="4">The sequence shown here is derived from an EMBL/GenBank/DDBJ whole genome shotgun (WGS) entry which is preliminary data.</text>
</comment>
<evidence type="ECO:0000256" key="2">
    <source>
        <dbReference type="ARBA" id="ARBA00023054"/>
    </source>
</evidence>
<dbReference type="RefSeq" id="WP_315947387.1">
    <property type="nucleotide sequence ID" value="NZ_JAWCUA010000010.1"/>
</dbReference>
<gene>
    <name evidence="4" type="ORF">RT723_12400</name>
</gene>
<keyword evidence="2 3" id="KW-0175">Coiled coil</keyword>
<dbReference type="InterPro" id="IPR050465">
    <property type="entry name" value="UPF0194_transport"/>
</dbReference>
<evidence type="ECO:0000256" key="1">
    <source>
        <dbReference type="ARBA" id="ARBA00004196"/>
    </source>
</evidence>
<dbReference type="Gene3D" id="2.40.50.100">
    <property type="match status" value="1"/>
</dbReference>
<evidence type="ECO:0000256" key="3">
    <source>
        <dbReference type="SAM" id="Coils"/>
    </source>
</evidence>
<evidence type="ECO:0000313" key="5">
    <source>
        <dbReference type="Proteomes" id="UP001257914"/>
    </source>
</evidence>